<reference evidence="5" key="1">
    <citation type="journal article" date="2016" name="Insect Biochem. Mol. Biol.">
        <title>Multifaceted biological insights from a draft genome sequence of the tobacco hornworm moth, Manduca sexta.</title>
        <authorList>
            <person name="Kanost M.R."/>
            <person name="Arrese E.L."/>
            <person name="Cao X."/>
            <person name="Chen Y.R."/>
            <person name="Chellapilla S."/>
            <person name="Goldsmith M.R."/>
            <person name="Grosse-Wilde E."/>
            <person name="Heckel D.G."/>
            <person name="Herndon N."/>
            <person name="Jiang H."/>
            <person name="Papanicolaou A."/>
            <person name="Qu J."/>
            <person name="Soulages J.L."/>
            <person name="Vogel H."/>
            <person name="Walters J."/>
            <person name="Waterhouse R.M."/>
            <person name="Ahn S.J."/>
            <person name="Almeida F.C."/>
            <person name="An C."/>
            <person name="Aqrawi P."/>
            <person name="Bretschneider A."/>
            <person name="Bryant W.B."/>
            <person name="Bucks S."/>
            <person name="Chao H."/>
            <person name="Chevignon G."/>
            <person name="Christen J.M."/>
            <person name="Clarke D.F."/>
            <person name="Dittmer N.T."/>
            <person name="Ferguson L.C.F."/>
            <person name="Garavelou S."/>
            <person name="Gordon K.H.J."/>
            <person name="Gunaratna R.T."/>
            <person name="Han Y."/>
            <person name="Hauser F."/>
            <person name="He Y."/>
            <person name="Heidel-Fischer H."/>
            <person name="Hirsh A."/>
            <person name="Hu Y."/>
            <person name="Jiang H."/>
            <person name="Kalra D."/>
            <person name="Klinner C."/>
            <person name="Konig C."/>
            <person name="Kovar C."/>
            <person name="Kroll A.R."/>
            <person name="Kuwar S.S."/>
            <person name="Lee S.L."/>
            <person name="Lehman R."/>
            <person name="Li K."/>
            <person name="Li Z."/>
            <person name="Liang H."/>
            <person name="Lovelace S."/>
            <person name="Lu Z."/>
            <person name="Mansfield J.H."/>
            <person name="McCulloch K.J."/>
            <person name="Mathew T."/>
            <person name="Morton B."/>
            <person name="Muzny D.M."/>
            <person name="Neunemann D."/>
            <person name="Ongeri F."/>
            <person name="Pauchet Y."/>
            <person name="Pu L.L."/>
            <person name="Pyrousis I."/>
            <person name="Rao X.J."/>
            <person name="Redding A."/>
            <person name="Roesel C."/>
            <person name="Sanchez-Gracia A."/>
            <person name="Schaack S."/>
            <person name="Shukla A."/>
            <person name="Tetreau G."/>
            <person name="Wang Y."/>
            <person name="Xiong G.H."/>
            <person name="Traut W."/>
            <person name="Walsh T.K."/>
            <person name="Worley K.C."/>
            <person name="Wu D."/>
            <person name="Wu W."/>
            <person name="Wu Y.Q."/>
            <person name="Zhang X."/>
            <person name="Zou Z."/>
            <person name="Zucker H."/>
            <person name="Briscoe A.D."/>
            <person name="Burmester T."/>
            <person name="Clem R.J."/>
            <person name="Feyereisen R."/>
            <person name="Grimmelikhuijzen C.J.P."/>
            <person name="Hamodrakas S.J."/>
            <person name="Hansson B.S."/>
            <person name="Huguet E."/>
            <person name="Jermiin L.S."/>
            <person name="Lan Q."/>
            <person name="Lehman H.K."/>
            <person name="Lorenzen M."/>
            <person name="Merzendorfer H."/>
            <person name="Michalopoulos I."/>
            <person name="Morton D.B."/>
            <person name="Muthukrishnan S."/>
            <person name="Oakeshott J.G."/>
            <person name="Palmer W."/>
            <person name="Park Y."/>
            <person name="Passarelli A.L."/>
            <person name="Rozas J."/>
            <person name="Schwartz L.M."/>
            <person name="Smith W."/>
            <person name="Southgate A."/>
            <person name="Vilcinskas A."/>
            <person name="Vogt R."/>
            <person name="Wang P."/>
            <person name="Werren J."/>
            <person name="Yu X.Q."/>
            <person name="Zhou J.J."/>
            <person name="Brown S.J."/>
            <person name="Scherer S.E."/>
            <person name="Richards S."/>
            <person name="Blissard G.W."/>
        </authorList>
    </citation>
    <scope>NUCLEOTIDE SEQUENCE</scope>
</reference>
<dbReference type="PANTHER" id="PTHR13438:SF2">
    <property type="entry name" value="AMINOACYL TRNA SYNTHASE COMPLEX-INTERACTING MULTIFUNCTIONAL PROTEIN 2"/>
    <property type="match status" value="1"/>
</dbReference>
<proteinExistence type="predicted"/>
<reference evidence="5" key="2">
    <citation type="submission" date="2020-12" db="EMBL/GenBank/DDBJ databases">
        <authorList>
            <person name="Kanost M."/>
        </authorList>
    </citation>
    <scope>NUCLEOTIDE SEQUENCE</scope>
</reference>
<dbReference type="EMBL" id="JH668375">
    <property type="protein sequence ID" value="KAG6449470.1"/>
    <property type="molecule type" value="Genomic_DNA"/>
</dbReference>
<protein>
    <recommendedName>
        <fullName evidence="4">AIMP2 thioredoxin-like domain-containing protein</fullName>
    </recommendedName>
</protein>
<name>A0A921Z289_MANSE</name>
<sequence>MFFLKSFNIQLYVFFKQEPNKKMAELEQRQDELLKKLDFLYERIKAISSNCKSSGSVNITLNKKTKPVLIPEEVVLVISPDYLPWYLNLLLKNSSDPVNISYHSHSSVPNEKLPKIKAYVSNLIKKTQSSKINLRLIFKCVSADSELKLSSLEIPIVGNVNIMRYLSLAYPDIIPYDNSDHNIDNLLDVVHVLERTPEKNKEAAVKKIFAQYDQWIYGNKFSIVDLATYNVIKQWRTVPKYVPKTWFDKCDKLCL</sequence>
<evidence type="ECO:0000256" key="1">
    <source>
        <dbReference type="ARBA" id="ARBA00004496"/>
    </source>
</evidence>
<dbReference type="Pfam" id="PF18569">
    <property type="entry name" value="Thioredoxin_16"/>
    <property type="match status" value="1"/>
</dbReference>
<comment type="subcellular location">
    <subcellularLocation>
        <location evidence="1">Cytoplasm</location>
    </subcellularLocation>
</comment>
<comment type="caution">
    <text evidence="5">The sequence shown here is derived from an EMBL/GenBank/DDBJ whole genome shotgun (WGS) entry which is preliminary data.</text>
</comment>
<dbReference type="InterPro" id="IPR042360">
    <property type="entry name" value="AIMP2"/>
</dbReference>
<keyword evidence="3" id="KW-0648">Protein biosynthesis</keyword>
<dbReference type="Proteomes" id="UP000791440">
    <property type="component" value="Unassembled WGS sequence"/>
</dbReference>
<gene>
    <name evidence="5" type="ORF">O3G_MSEX006103</name>
</gene>
<dbReference type="GO" id="GO:0017101">
    <property type="term" value="C:aminoacyl-tRNA synthetase multienzyme complex"/>
    <property type="evidence" value="ECO:0007669"/>
    <property type="project" value="InterPro"/>
</dbReference>
<keyword evidence="2" id="KW-0963">Cytoplasm</keyword>
<feature type="domain" description="AIMP2 thioredoxin-like" evidence="4">
    <location>
        <begin position="72"/>
        <end position="156"/>
    </location>
</feature>
<keyword evidence="6" id="KW-1185">Reference proteome</keyword>
<evidence type="ECO:0000259" key="4">
    <source>
        <dbReference type="Pfam" id="PF18569"/>
    </source>
</evidence>
<evidence type="ECO:0000313" key="6">
    <source>
        <dbReference type="Proteomes" id="UP000791440"/>
    </source>
</evidence>
<dbReference type="GO" id="GO:0005737">
    <property type="term" value="C:cytoplasm"/>
    <property type="evidence" value="ECO:0007669"/>
    <property type="project" value="UniProtKB-SubCell"/>
</dbReference>
<accession>A0A921Z289</accession>
<evidence type="ECO:0000256" key="3">
    <source>
        <dbReference type="ARBA" id="ARBA00022917"/>
    </source>
</evidence>
<evidence type="ECO:0000313" key="5">
    <source>
        <dbReference type="EMBL" id="KAG6449470.1"/>
    </source>
</evidence>
<dbReference type="InterPro" id="IPR041503">
    <property type="entry name" value="AIMP2_thioredoxin"/>
</dbReference>
<dbReference type="PANTHER" id="PTHR13438">
    <property type="entry name" value="AMINOACYL TRNA SYNTHASE COMPLEX-INTERACTING MULTIFUNCTIONAL PROTEIN"/>
    <property type="match status" value="1"/>
</dbReference>
<evidence type="ECO:0000256" key="2">
    <source>
        <dbReference type="ARBA" id="ARBA00022490"/>
    </source>
</evidence>
<dbReference type="AlphaFoldDB" id="A0A921Z289"/>
<organism evidence="5 6">
    <name type="scientific">Manduca sexta</name>
    <name type="common">Tobacco hawkmoth</name>
    <name type="synonym">Tobacco hornworm</name>
    <dbReference type="NCBI Taxonomy" id="7130"/>
    <lineage>
        <taxon>Eukaryota</taxon>
        <taxon>Metazoa</taxon>
        <taxon>Ecdysozoa</taxon>
        <taxon>Arthropoda</taxon>
        <taxon>Hexapoda</taxon>
        <taxon>Insecta</taxon>
        <taxon>Pterygota</taxon>
        <taxon>Neoptera</taxon>
        <taxon>Endopterygota</taxon>
        <taxon>Lepidoptera</taxon>
        <taxon>Glossata</taxon>
        <taxon>Ditrysia</taxon>
        <taxon>Bombycoidea</taxon>
        <taxon>Sphingidae</taxon>
        <taxon>Sphinginae</taxon>
        <taxon>Sphingini</taxon>
        <taxon>Manduca</taxon>
    </lineage>
</organism>
<dbReference type="GO" id="GO:0006412">
    <property type="term" value="P:translation"/>
    <property type="evidence" value="ECO:0007669"/>
    <property type="project" value="UniProtKB-KW"/>
</dbReference>